<name>A0A9P8AP37_9AGAR</name>
<dbReference type="GeneID" id="66102983"/>
<gene>
    <name evidence="1" type="ORF">BT62DRAFT_374766</name>
</gene>
<sequence>MAAMCPLSSAVSSLGSSALQSHTQSLPYAFQAGRLYISAGIIIQQVMQTAHTTCSLRTHLCRSLPMWTLADCRTSAGASRVQASLPLAHTLCASAPPKATHHMNHAGFYTLSFSHDPF</sequence>
<dbReference type="Proteomes" id="UP000812287">
    <property type="component" value="Unassembled WGS sequence"/>
</dbReference>
<comment type="caution">
    <text evidence="1">The sequence shown here is derived from an EMBL/GenBank/DDBJ whole genome shotgun (WGS) entry which is preliminary data.</text>
</comment>
<reference evidence="1" key="1">
    <citation type="submission" date="2020-11" db="EMBL/GenBank/DDBJ databases">
        <title>Adaptations for nitrogen fixation in a non-lichenized fungal sporocarp promotes dispersal by wood-feeding termites.</title>
        <authorList>
            <consortium name="DOE Joint Genome Institute"/>
            <person name="Koch R.A."/>
            <person name="Yoon G."/>
            <person name="Arayal U."/>
            <person name="Lail K."/>
            <person name="Amirebrahimi M."/>
            <person name="Labutti K."/>
            <person name="Lipzen A."/>
            <person name="Riley R."/>
            <person name="Barry K."/>
            <person name="Henrissat B."/>
            <person name="Grigoriev I.V."/>
            <person name="Herr J.R."/>
            <person name="Aime M.C."/>
        </authorList>
    </citation>
    <scope>NUCLEOTIDE SEQUENCE</scope>
    <source>
        <strain evidence="1">MCA 3950</strain>
    </source>
</reference>
<evidence type="ECO:0000313" key="1">
    <source>
        <dbReference type="EMBL" id="KAG7442549.1"/>
    </source>
</evidence>
<proteinExistence type="predicted"/>
<keyword evidence="2" id="KW-1185">Reference proteome</keyword>
<protein>
    <submittedName>
        <fullName evidence="1">Uncharacterized protein</fullName>
    </submittedName>
</protein>
<dbReference type="RefSeq" id="XP_043036049.1">
    <property type="nucleotide sequence ID" value="XM_043180687.1"/>
</dbReference>
<organism evidence="1 2">
    <name type="scientific">Guyanagaster necrorhizus</name>
    <dbReference type="NCBI Taxonomy" id="856835"/>
    <lineage>
        <taxon>Eukaryota</taxon>
        <taxon>Fungi</taxon>
        <taxon>Dikarya</taxon>
        <taxon>Basidiomycota</taxon>
        <taxon>Agaricomycotina</taxon>
        <taxon>Agaricomycetes</taxon>
        <taxon>Agaricomycetidae</taxon>
        <taxon>Agaricales</taxon>
        <taxon>Marasmiineae</taxon>
        <taxon>Physalacriaceae</taxon>
        <taxon>Guyanagaster</taxon>
    </lineage>
</organism>
<accession>A0A9P8AP37</accession>
<evidence type="ECO:0000313" key="2">
    <source>
        <dbReference type="Proteomes" id="UP000812287"/>
    </source>
</evidence>
<dbReference type="EMBL" id="MU250550">
    <property type="protein sequence ID" value="KAG7442549.1"/>
    <property type="molecule type" value="Genomic_DNA"/>
</dbReference>
<dbReference type="AlphaFoldDB" id="A0A9P8AP37"/>